<dbReference type="InterPro" id="IPR027463">
    <property type="entry name" value="AcrB_DN_DC_subdom"/>
</dbReference>
<dbReference type="Gene3D" id="3.30.2090.10">
    <property type="entry name" value="Multidrug efflux transporter AcrB TolC docking domain, DN and DC subdomains"/>
    <property type="match status" value="2"/>
</dbReference>
<dbReference type="SUPFAM" id="SSF82714">
    <property type="entry name" value="Multidrug efflux transporter AcrB TolC docking domain, DN and DC subdomains"/>
    <property type="match status" value="2"/>
</dbReference>
<dbReference type="Gene3D" id="3.30.70.1430">
    <property type="entry name" value="Multidrug efflux transporter AcrB pore domain"/>
    <property type="match status" value="2"/>
</dbReference>
<proteinExistence type="predicted"/>
<dbReference type="EMBL" id="BAABRO010000018">
    <property type="protein sequence ID" value="GAA5510006.1"/>
    <property type="molecule type" value="Genomic_DNA"/>
</dbReference>
<reference evidence="2 3" key="1">
    <citation type="submission" date="2024-02" db="EMBL/GenBank/DDBJ databases">
        <title>Rhodopirellula caenicola NBRC 110016.</title>
        <authorList>
            <person name="Ichikawa N."/>
            <person name="Katano-Makiyama Y."/>
            <person name="Hidaka K."/>
        </authorList>
    </citation>
    <scope>NUCLEOTIDE SEQUENCE [LARGE SCALE GENOMIC DNA]</scope>
    <source>
        <strain evidence="2 3">NBRC 110016</strain>
    </source>
</reference>
<evidence type="ECO:0000313" key="3">
    <source>
        <dbReference type="Proteomes" id="UP001416858"/>
    </source>
</evidence>
<feature type="transmembrane region" description="Helical" evidence="1">
    <location>
        <begin position="957"/>
        <end position="982"/>
    </location>
</feature>
<dbReference type="PANTHER" id="PTHR32063">
    <property type="match status" value="1"/>
</dbReference>
<protein>
    <submittedName>
        <fullName evidence="2">Multidrug resistance protein MdtB</fullName>
    </submittedName>
</protein>
<keyword evidence="1" id="KW-0812">Transmembrane</keyword>
<dbReference type="Proteomes" id="UP001416858">
    <property type="component" value="Unassembled WGS sequence"/>
</dbReference>
<keyword evidence="1" id="KW-1133">Transmembrane helix</keyword>
<accession>A0ABP9VZ64</accession>
<name>A0ABP9VZ64_9BACT</name>
<evidence type="ECO:0000313" key="2">
    <source>
        <dbReference type="EMBL" id="GAA5510006.1"/>
    </source>
</evidence>
<dbReference type="RefSeq" id="WP_345687565.1">
    <property type="nucleotide sequence ID" value="NZ_BAABRO010000018.1"/>
</dbReference>
<evidence type="ECO:0000256" key="1">
    <source>
        <dbReference type="SAM" id="Phobius"/>
    </source>
</evidence>
<feature type="transmembrane region" description="Helical" evidence="1">
    <location>
        <begin position="931"/>
        <end position="951"/>
    </location>
</feature>
<feature type="transmembrane region" description="Helical" evidence="1">
    <location>
        <begin position="346"/>
        <end position="367"/>
    </location>
</feature>
<feature type="transmembrane region" description="Helical" evidence="1">
    <location>
        <begin position="373"/>
        <end position="392"/>
    </location>
</feature>
<feature type="transmembrane region" description="Helical" evidence="1">
    <location>
        <begin position="404"/>
        <end position="425"/>
    </location>
</feature>
<dbReference type="PRINTS" id="PR00702">
    <property type="entry name" value="ACRIFLAVINRP"/>
</dbReference>
<dbReference type="Gene3D" id="3.30.70.1320">
    <property type="entry name" value="Multidrug efflux transporter AcrB pore domain like"/>
    <property type="match status" value="1"/>
</dbReference>
<dbReference type="PANTHER" id="PTHR32063:SF33">
    <property type="entry name" value="RND SUPERFAMILY EFFLUX PUMP PERMEASE COMPONENT"/>
    <property type="match status" value="1"/>
</dbReference>
<organism evidence="2 3">
    <name type="scientific">Novipirellula caenicola</name>
    <dbReference type="NCBI Taxonomy" id="1536901"/>
    <lineage>
        <taxon>Bacteria</taxon>
        <taxon>Pseudomonadati</taxon>
        <taxon>Planctomycetota</taxon>
        <taxon>Planctomycetia</taxon>
        <taxon>Pirellulales</taxon>
        <taxon>Pirellulaceae</taxon>
        <taxon>Novipirellula</taxon>
    </lineage>
</organism>
<sequence>MKSLIAWSVKNWQAMNVIMLGTLLLGAWSLSQLRREFWPDFELYVVNISVVYPGASPDEIEQGILEKIEEAIRTVDGIDEMTSSAREGIGSVTLELDSDSKQADAQRVLTEVTTLIDQIPSFPELAEKPDVRLNTNFTTAIRVAVLGPKNSGAGNGNNDEAVAEAALELRRVAERVRNDLLALQNVSVADLVGAPDYQIDIEIPEHTLREYNLSLSEVAGIVRANNVELPGGTLKGRSQEILLRGSDKSEIGEEIASIPLVSQNSGVVLTVGDLGIVRDEFAVDATINEVNGRPAVVVSVESTSADDLIAVSEEVREYVENEKARLPDGYSMLHMRDRSVSVKNRLNLLASNGWMGLLLVFLVLALFLEMRLAWWVALGIPVSLLGACIYMLQSGQTLNMTSMFAFLIALGIVVDDAIVVGENIYAHREQGKSYRDAAIDGAAEVMPSVITAILTTVIAFVPIMYLEGNIKRLTVVLPLCVGAMLFISMVESLTILPAHLAHRRSRFLDVLTWILFPFRPIAWLLHRSNQGLTRFLNWFIERVYTPLLNVSLRNPAVVMSAAAGLLILSFGVVRSGMVPFLLLPKIDFGFITVQITYPDGTPVTVTDAATKRLEQAIWRINQRSIDEGLTTDPSGFVQAVQRTVGSSGDEVGAAPASHVGGIFVQLNDIGERTVSSADIVRMWREESGRFPGAEAVAYGATPRGPASLPIEMRLMATAENMDQMDAAIARCKAKLAEYPYVSDIATDTRQGKWEYRMKVRDDAKAMGISLADVAGTVRASYYGEEVMRLQRGRHEVPLRVRYPREDRNTLVSFNGIRIRNGDGIERPLSEVADVEVARGYSEIRRVNQMRSIGVVADVDETQGNAFNVVADLRANFVPEFEAEFPGVRLEWAGQQEQTTETVNSLMIGFFVVVGAMFLLLTIQFGSCWQAILILSIIPFGFIGAILGHIVMGIELTLFSIFGIVALAGVVVNDSIVLVDFINRRVEEGLPIREAIVDGGRRRFRAVLLTSVTTVAGMLPILLERSKEAQVVSPMATSLAFGLTLSTVLVLVLAPVMYLITARFSSGEEVAVE</sequence>
<gene>
    <name evidence="2" type="primary">mdtB_4</name>
    <name evidence="2" type="ORF">Rcae01_05511</name>
</gene>
<feature type="transmembrane region" description="Helical" evidence="1">
    <location>
        <begin position="556"/>
        <end position="582"/>
    </location>
</feature>
<feature type="transmembrane region" description="Helical" evidence="1">
    <location>
        <begin position="445"/>
        <end position="466"/>
    </location>
</feature>
<dbReference type="Gene3D" id="3.30.70.1440">
    <property type="entry name" value="Multidrug efflux transporter AcrB pore domain"/>
    <property type="match status" value="1"/>
</dbReference>
<dbReference type="SUPFAM" id="SSF82693">
    <property type="entry name" value="Multidrug efflux transporter AcrB pore domain, PN1, PN2, PC1 and PC2 subdomains"/>
    <property type="match status" value="3"/>
</dbReference>
<keyword evidence="3" id="KW-1185">Reference proteome</keyword>
<dbReference type="SUPFAM" id="SSF82866">
    <property type="entry name" value="Multidrug efflux transporter AcrB transmembrane domain"/>
    <property type="match status" value="2"/>
</dbReference>
<feature type="transmembrane region" description="Helical" evidence="1">
    <location>
        <begin position="473"/>
        <end position="495"/>
    </location>
</feature>
<dbReference type="Gene3D" id="1.20.1640.10">
    <property type="entry name" value="Multidrug efflux transporter AcrB transmembrane domain"/>
    <property type="match status" value="2"/>
</dbReference>
<dbReference type="Pfam" id="PF00873">
    <property type="entry name" value="ACR_tran"/>
    <property type="match status" value="1"/>
</dbReference>
<feature type="transmembrane region" description="Helical" evidence="1">
    <location>
        <begin position="1034"/>
        <end position="1059"/>
    </location>
</feature>
<feature type="transmembrane region" description="Helical" evidence="1">
    <location>
        <begin position="905"/>
        <end position="924"/>
    </location>
</feature>
<dbReference type="InterPro" id="IPR001036">
    <property type="entry name" value="Acrflvin-R"/>
</dbReference>
<keyword evidence="1" id="KW-0472">Membrane</keyword>
<feature type="transmembrane region" description="Helical" evidence="1">
    <location>
        <begin position="507"/>
        <end position="525"/>
    </location>
</feature>
<comment type="caution">
    <text evidence="2">The sequence shown here is derived from an EMBL/GenBank/DDBJ whole genome shotgun (WGS) entry which is preliminary data.</text>
</comment>
<feature type="transmembrane region" description="Helical" evidence="1">
    <location>
        <begin position="1003"/>
        <end position="1022"/>
    </location>
</feature>